<gene>
    <name evidence="7" type="ORF">CHYS00102_LOCUS5788</name>
</gene>
<evidence type="ECO:0000256" key="2">
    <source>
        <dbReference type="ARBA" id="ARBA00022801"/>
    </source>
</evidence>
<protein>
    <recommendedName>
        <fullName evidence="8">Pectate lyase superfamily protein domain-containing protein</fullName>
    </recommendedName>
</protein>
<dbReference type="InterPro" id="IPR000743">
    <property type="entry name" value="Glyco_hydro_28"/>
</dbReference>
<dbReference type="SUPFAM" id="SSF51126">
    <property type="entry name" value="Pectin lyase-like"/>
    <property type="match status" value="1"/>
</dbReference>
<reference evidence="7" key="1">
    <citation type="submission" date="2021-01" db="EMBL/GenBank/DDBJ databases">
        <authorList>
            <person name="Corre E."/>
            <person name="Pelletier E."/>
            <person name="Niang G."/>
            <person name="Scheremetjew M."/>
            <person name="Finn R."/>
            <person name="Kale V."/>
            <person name="Holt S."/>
            <person name="Cochrane G."/>
            <person name="Meng A."/>
            <person name="Brown T."/>
            <person name="Cohen L."/>
        </authorList>
    </citation>
    <scope>NUCLEOTIDE SEQUENCE</scope>
    <source>
        <strain evidence="7">308</strain>
    </source>
</reference>
<dbReference type="SMART" id="SM00710">
    <property type="entry name" value="PbH1"/>
    <property type="match status" value="4"/>
</dbReference>
<dbReference type="PANTHER" id="PTHR31736">
    <property type="match status" value="1"/>
</dbReference>
<evidence type="ECO:0000256" key="6">
    <source>
        <dbReference type="RuleBase" id="RU361169"/>
    </source>
</evidence>
<evidence type="ECO:0000256" key="4">
    <source>
        <dbReference type="ARBA" id="ARBA00023180"/>
    </source>
</evidence>
<dbReference type="InterPro" id="IPR006626">
    <property type="entry name" value="PbH1"/>
</dbReference>
<evidence type="ECO:0000256" key="1">
    <source>
        <dbReference type="ARBA" id="ARBA00008834"/>
    </source>
</evidence>
<keyword evidence="3" id="KW-1015">Disulfide bond</keyword>
<dbReference type="GO" id="GO:0004650">
    <property type="term" value="F:polygalacturonase activity"/>
    <property type="evidence" value="ECO:0007669"/>
    <property type="project" value="InterPro"/>
</dbReference>
<name>A0A7S1B9L9_9STRA</name>
<dbReference type="GO" id="GO:0046576">
    <property type="term" value="F:rhamnogalacturonan alpha-L-rhamnopyranosyl-(1-&gt;4)-alpha-D-galactopyranosyluronide lyase activity"/>
    <property type="evidence" value="ECO:0007669"/>
    <property type="project" value="UniProtKB-ARBA"/>
</dbReference>
<proteinExistence type="inferred from homology"/>
<dbReference type="GO" id="GO:0005975">
    <property type="term" value="P:carbohydrate metabolic process"/>
    <property type="evidence" value="ECO:0007669"/>
    <property type="project" value="InterPro"/>
</dbReference>
<keyword evidence="5 6" id="KW-0326">Glycosidase</keyword>
<dbReference type="EMBL" id="HBFR01008010">
    <property type="protein sequence ID" value="CAD8878604.1"/>
    <property type="molecule type" value="Transcribed_RNA"/>
</dbReference>
<evidence type="ECO:0000313" key="7">
    <source>
        <dbReference type="EMBL" id="CAD8878604.1"/>
    </source>
</evidence>
<comment type="similarity">
    <text evidence="1 6">Belongs to the glycosyl hydrolase 28 family.</text>
</comment>
<sequence>MRAALHNGGLLNRTLNALAPGDTLIIPQRTFHVMGGILVQKRLANCTIRLDGTLDFSKNVAAWPRDGDGRVLACLDFTQGADGVTFTSDSVGTMQGNGKVWWGIPGIGYLTHAENRPRLFTMSENSTDVLLERWKFVQSPYWTVTFRVAFNLEIRHCSVLNHRRPRAKTHNAYELTAFNTDGFDLTGVSIWIHHCKIWTQDDAIAIKDNTEDVLAEHIEASGAGLSIGSIASTVRNITFRDINMINPYRGIYLKFRTTDAEFSHKISLIKDVLYENIRIENPEKYAVWIGPAQQSDSQALCAAHPCSICWPELPRSECRAVEGAIFKNIMLRDVTIISPQRSPGVVLADKDAPIQNVTFHNVVVTDPDRAEGDYHTCEGVAVGFATGNTNPVPKCFKDMTRKTTGVEITTDS</sequence>
<evidence type="ECO:0000256" key="3">
    <source>
        <dbReference type="ARBA" id="ARBA00023157"/>
    </source>
</evidence>
<dbReference type="InterPro" id="IPR012334">
    <property type="entry name" value="Pectin_lyas_fold"/>
</dbReference>
<keyword evidence="4" id="KW-0325">Glycoprotein</keyword>
<dbReference type="InterPro" id="IPR011050">
    <property type="entry name" value="Pectin_lyase_fold/virulence"/>
</dbReference>
<evidence type="ECO:0000256" key="5">
    <source>
        <dbReference type="ARBA" id="ARBA00023295"/>
    </source>
</evidence>
<organism evidence="7">
    <name type="scientific">Corethron hystrix</name>
    <dbReference type="NCBI Taxonomy" id="216773"/>
    <lineage>
        <taxon>Eukaryota</taxon>
        <taxon>Sar</taxon>
        <taxon>Stramenopiles</taxon>
        <taxon>Ochrophyta</taxon>
        <taxon>Bacillariophyta</taxon>
        <taxon>Coscinodiscophyceae</taxon>
        <taxon>Corethrophycidae</taxon>
        <taxon>Corethrales</taxon>
        <taxon>Corethraceae</taxon>
        <taxon>Corethron</taxon>
    </lineage>
</organism>
<accession>A0A7S1B9L9</accession>
<dbReference type="Gene3D" id="2.160.20.10">
    <property type="entry name" value="Single-stranded right-handed beta-helix, Pectin lyase-like"/>
    <property type="match status" value="1"/>
</dbReference>
<dbReference type="PANTHER" id="PTHR31736:SF19">
    <property type="entry name" value="PECTIN LYASE SUPERFAMILY PROTEIN-RELATED"/>
    <property type="match status" value="1"/>
</dbReference>
<dbReference type="Pfam" id="PF00295">
    <property type="entry name" value="Glyco_hydro_28"/>
    <property type="match status" value="1"/>
</dbReference>
<evidence type="ECO:0008006" key="8">
    <source>
        <dbReference type="Google" id="ProtNLM"/>
    </source>
</evidence>
<keyword evidence="2 6" id="KW-0378">Hydrolase</keyword>
<dbReference type="AlphaFoldDB" id="A0A7S1B9L9"/>